<name>A0A3E2HG95_SCYLI</name>
<keyword evidence="3" id="KW-1185">Reference proteome</keyword>
<organism evidence="2 3">
    <name type="scientific">Scytalidium lignicola</name>
    <name type="common">Hyphomycete</name>
    <dbReference type="NCBI Taxonomy" id="5539"/>
    <lineage>
        <taxon>Eukaryota</taxon>
        <taxon>Fungi</taxon>
        <taxon>Dikarya</taxon>
        <taxon>Ascomycota</taxon>
        <taxon>Pezizomycotina</taxon>
        <taxon>Leotiomycetes</taxon>
        <taxon>Leotiomycetes incertae sedis</taxon>
        <taxon>Scytalidium</taxon>
    </lineage>
</organism>
<dbReference type="EMBL" id="NCSJ02000054">
    <property type="protein sequence ID" value="RFU32446.1"/>
    <property type="molecule type" value="Genomic_DNA"/>
</dbReference>
<feature type="compositionally biased region" description="Polar residues" evidence="1">
    <location>
        <begin position="20"/>
        <end position="32"/>
    </location>
</feature>
<dbReference type="Proteomes" id="UP000258309">
    <property type="component" value="Unassembled WGS sequence"/>
</dbReference>
<feature type="compositionally biased region" description="Basic and acidic residues" evidence="1">
    <location>
        <begin position="36"/>
        <end position="63"/>
    </location>
</feature>
<feature type="region of interest" description="Disordered" evidence="1">
    <location>
        <begin position="12"/>
        <end position="78"/>
    </location>
</feature>
<feature type="non-terminal residue" evidence="2">
    <location>
        <position position="78"/>
    </location>
</feature>
<dbReference type="OrthoDB" id="10527621at2759"/>
<evidence type="ECO:0000313" key="3">
    <source>
        <dbReference type="Proteomes" id="UP000258309"/>
    </source>
</evidence>
<feature type="non-terminal residue" evidence="2">
    <location>
        <position position="1"/>
    </location>
</feature>
<proteinExistence type="predicted"/>
<evidence type="ECO:0000256" key="1">
    <source>
        <dbReference type="SAM" id="MobiDB-lite"/>
    </source>
</evidence>
<comment type="caution">
    <text evidence="2">The sequence shown here is derived from an EMBL/GenBank/DDBJ whole genome shotgun (WGS) entry which is preliminary data.</text>
</comment>
<reference evidence="2 3" key="1">
    <citation type="submission" date="2018-05" db="EMBL/GenBank/DDBJ databases">
        <title>Draft genome sequence of Scytalidium lignicola DSM 105466, a ubiquitous saprotrophic fungus.</title>
        <authorList>
            <person name="Buettner E."/>
            <person name="Gebauer A.M."/>
            <person name="Hofrichter M."/>
            <person name="Liers C."/>
            <person name="Kellner H."/>
        </authorList>
    </citation>
    <scope>NUCLEOTIDE SEQUENCE [LARGE SCALE GENOMIC DNA]</scope>
    <source>
        <strain evidence="2 3">DSM 105466</strain>
    </source>
</reference>
<protein>
    <submittedName>
        <fullName evidence="2">Uncharacterized protein</fullName>
    </submittedName>
</protein>
<dbReference type="AlphaFoldDB" id="A0A3E2HG95"/>
<sequence length="78" mass="8390">MCGVLVTWWVGRHNNGPIDETSNSNLRGSAVNTRVVKLEPLRTNPDELGERGGREASGDDKNGTDQTTNAGKADERPA</sequence>
<evidence type="ECO:0000313" key="2">
    <source>
        <dbReference type="EMBL" id="RFU32446.1"/>
    </source>
</evidence>
<accession>A0A3E2HG95</accession>
<gene>
    <name evidence="2" type="ORF">B7463_g3887</name>
</gene>